<gene>
    <name evidence="5" type="ordered locus">Runsl_3308</name>
</gene>
<dbReference type="InterPro" id="IPR037923">
    <property type="entry name" value="HTH-like"/>
</dbReference>
<dbReference type="CDD" id="cd06976">
    <property type="entry name" value="cupin_MtlR-like_N"/>
    <property type="match status" value="1"/>
</dbReference>
<evidence type="ECO:0000313" key="6">
    <source>
        <dbReference type="Proteomes" id="UP000000493"/>
    </source>
</evidence>
<name>A0A7U3ZM29_RUNSL</name>
<dbReference type="Gene3D" id="2.60.120.10">
    <property type="entry name" value="Jelly Rolls"/>
    <property type="match status" value="1"/>
</dbReference>
<dbReference type="InterPro" id="IPR014710">
    <property type="entry name" value="RmlC-like_jellyroll"/>
</dbReference>
<dbReference type="EMBL" id="CP002859">
    <property type="protein sequence ID" value="AEI49682.1"/>
    <property type="molecule type" value="Genomic_DNA"/>
</dbReference>
<keyword evidence="3" id="KW-0804">Transcription</keyword>
<reference evidence="6" key="1">
    <citation type="submission" date="2011-06" db="EMBL/GenBank/DDBJ databases">
        <title>The complete genome of chromosome of Runella slithyformis DSM 19594.</title>
        <authorList>
            <consortium name="US DOE Joint Genome Institute (JGI-PGF)"/>
            <person name="Lucas S."/>
            <person name="Han J."/>
            <person name="Lapidus A."/>
            <person name="Bruce D."/>
            <person name="Goodwin L."/>
            <person name="Pitluck S."/>
            <person name="Peters L."/>
            <person name="Kyrpides N."/>
            <person name="Mavromatis K."/>
            <person name="Ivanova N."/>
            <person name="Ovchinnikova G."/>
            <person name="Zhang X."/>
            <person name="Misra M."/>
            <person name="Detter J.C."/>
            <person name="Tapia R."/>
            <person name="Han C."/>
            <person name="Land M."/>
            <person name="Hauser L."/>
            <person name="Markowitz V."/>
            <person name="Cheng J.-F."/>
            <person name="Hugenholtz P."/>
            <person name="Woyke T."/>
            <person name="Wu D."/>
            <person name="Tindall B."/>
            <person name="Faehrich R."/>
            <person name="Brambilla E."/>
            <person name="Klenk H.-P."/>
            <person name="Eisen J.A."/>
        </authorList>
    </citation>
    <scope>NUCLEOTIDE SEQUENCE [LARGE SCALE GENOMIC DNA]</scope>
    <source>
        <strain evidence="6">ATCC 29530 / DSM 19594 / LMG 11500 / NCIMB 11436 / LSU 4</strain>
    </source>
</reference>
<dbReference type="Gene3D" id="1.10.10.60">
    <property type="entry name" value="Homeodomain-like"/>
    <property type="match status" value="2"/>
</dbReference>
<evidence type="ECO:0000313" key="5">
    <source>
        <dbReference type="EMBL" id="AEI49682.1"/>
    </source>
</evidence>
<evidence type="ECO:0000259" key="4">
    <source>
        <dbReference type="PROSITE" id="PS01124"/>
    </source>
</evidence>
<sequence length="296" mass="34470">MRPNRLTVPQTTHRSFDIRHEQVPYFTHPWHYHPELELNYIVESTGTRFIGQSVERFEKGEVVLLGKNLPHYWKNDASYYQPSLLPKAQAIIVRFTEDFAGVPFFKLPETKHIDDLFEKAIHGLKLLEPLRSQVAEQLHQLLEEEGFSQLMTWVGLLDTLAKSNDVAVISPNYLPMSTLTKNNERMNRVMAYLLDHFTEPITLQVVAELGSMNESAFCRYFKAQTGQTLNQYITDLRIRYACELLSKSKDSITQICFQVGFENVSHFIHVFKKVRHQTPFEFRRKQKVISKGTYSA</sequence>
<keyword evidence="1" id="KW-0805">Transcription regulation</keyword>
<protein>
    <submittedName>
        <fullName evidence="5">Transcriptional regulator, AraC family</fullName>
    </submittedName>
</protein>
<dbReference type="RefSeq" id="WP_013928987.1">
    <property type="nucleotide sequence ID" value="NC_015703.1"/>
</dbReference>
<keyword evidence="2" id="KW-0238">DNA-binding</keyword>
<dbReference type="InterPro" id="IPR003313">
    <property type="entry name" value="AraC-bd"/>
</dbReference>
<reference evidence="5 6" key="2">
    <citation type="journal article" date="2012" name="Stand. Genomic Sci.">
        <title>Complete genome sequence of the aquatic bacterium Runella slithyformis type strain (LSU 4(T)).</title>
        <authorList>
            <person name="Copeland A."/>
            <person name="Zhang X."/>
            <person name="Misra M."/>
            <person name="Lapidus A."/>
            <person name="Nolan M."/>
            <person name="Lucas S."/>
            <person name="Deshpande S."/>
            <person name="Cheng J.F."/>
            <person name="Tapia R."/>
            <person name="Goodwin L.A."/>
            <person name="Pitluck S."/>
            <person name="Liolios K."/>
            <person name="Pagani I."/>
            <person name="Ivanova N."/>
            <person name="Mikhailova N."/>
            <person name="Pati A."/>
            <person name="Chen A."/>
            <person name="Palaniappan K."/>
            <person name="Land M."/>
            <person name="Hauser L."/>
            <person name="Pan C."/>
            <person name="Jeffries C.D."/>
            <person name="Detter J.C."/>
            <person name="Brambilla E.M."/>
            <person name="Rohde M."/>
            <person name="Djao O.D."/>
            <person name="Goker M."/>
            <person name="Sikorski J."/>
            <person name="Tindall B.J."/>
            <person name="Woyke T."/>
            <person name="Bristow J."/>
            <person name="Eisen J.A."/>
            <person name="Markowitz V."/>
            <person name="Hugenholtz P."/>
            <person name="Kyrpides N.C."/>
            <person name="Klenk H.P."/>
            <person name="Mavromatis K."/>
        </authorList>
    </citation>
    <scope>NUCLEOTIDE SEQUENCE [LARGE SCALE GENOMIC DNA]</scope>
    <source>
        <strain evidence="6">ATCC 29530 / DSM 19594 / LMG 11500 / NCIMB 11436 / LSU 4</strain>
    </source>
</reference>
<dbReference type="InterPro" id="IPR018060">
    <property type="entry name" value="HTH_AraC"/>
</dbReference>
<dbReference type="SUPFAM" id="SSF46689">
    <property type="entry name" value="Homeodomain-like"/>
    <property type="match status" value="2"/>
</dbReference>
<proteinExistence type="predicted"/>
<evidence type="ECO:0000256" key="1">
    <source>
        <dbReference type="ARBA" id="ARBA00023015"/>
    </source>
</evidence>
<dbReference type="PANTHER" id="PTHR43280">
    <property type="entry name" value="ARAC-FAMILY TRANSCRIPTIONAL REGULATOR"/>
    <property type="match status" value="1"/>
</dbReference>
<dbReference type="Pfam" id="PF12833">
    <property type="entry name" value="HTH_18"/>
    <property type="match status" value="1"/>
</dbReference>
<evidence type="ECO:0000256" key="2">
    <source>
        <dbReference type="ARBA" id="ARBA00023125"/>
    </source>
</evidence>
<organism evidence="5 6">
    <name type="scientific">Runella slithyformis (strain ATCC 29530 / DSM 19594 / LMG 11500 / NCIMB 11436 / LSU 4)</name>
    <dbReference type="NCBI Taxonomy" id="761193"/>
    <lineage>
        <taxon>Bacteria</taxon>
        <taxon>Pseudomonadati</taxon>
        <taxon>Bacteroidota</taxon>
        <taxon>Cytophagia</taxon>
        <taxon>Cytophagales</taxon>
        <taxon>Spirosomataceae</taxon>
        <taxon>Runella</taxon>
    </lineage>
</organism>
<dbReference type="GO" id="GO:0003700">
    <property type="term" value="F:DNA-binding transcription factor activity"/>
    <property type="evidence" value="ECO:0007669"/>
    <property type="project" value="InterPro"/>
</dbReference>
<dbReference type="InterPro" id="IPR009057">
    <property type="entry name" value="Homeodomain-like_sf"/>
</dbReference>
<dbReference type="GO" id="GO:0043565">
    <property type="term" value="F:sequence-specific DNA binding"/>
    <property type="evidence" value="ECO:0007669"/>
    <property type="project" value="InterPro"/>
</dbReference>
<dbReference type="SMART" id="SM00342">
    <property type="entry name" value="HTH_ARAC"/>
    <property type="match status" value="1"/>
</dbReference>
<dbReference type="PROSITE" id="PS01124">
    <property type="entry name" value="HTH_ARAC_FAMILY_2"/>
    <property type="match status" value="1"/>
</dbReference>
<accession>A0A7U3ZM29</accession>
<dbReference type="KEGG" id="rsi:Runsl_3308"/>
<dbReference type="Pfam" id="PF02311">
    <property type="entry name" value="AraC_binding"/>
    <property type="match status" value="1"/>
</dbReference>
<dbReference type="Proteomes" id="UP000000493">
    <property type="component" value="Chromosome"/>
</dbReference>
<dbReference type="SUPFAM" id="SSF51215">
    <property type="entry name" value="Regulatory protein AraC"/>
    <property type="match status" value="1"/>
</dbReference>
<dbReference type="AlphaFoldDB" id="A0A7U3ZM29"/>
<dbReference type="PANTHER" id="PTHR43280:SF27">
    <property type="entry name" value="TRANSCRIPTIONAL REGULATOR MTLR"/>
    <property type="match status" value="1"/>
</dbReference>
<keyword evidence="6" id="KW-1185">Reference proteome</keyword>
<feature type="domain" description="HTH araC/xylS-type" evidence="4">
    <location>
        <begin position="187"/>
        <end position="285"/>
    </location>
</feature>
<evidence type="ECO:0000256" key="3">
    <source>
        <dbReference type="ARBA" id="ARBA00023163"/>
    </source>
</evidence>